<feature type="compositionally biased region" description="Basic residues" evidence="11">
    <location>
        <begin position="406"/>
        <end position="416"/>
    </location>
</feature>
<reference evidence="13 14" key="1">
    <citation type="submission" date="2024-03" db="EMBL/GenBank/DDBJ databases">
        <title>The Acrasis kona genome and developmental transcriptomes reveal deep origins of eukaryotic multicellular pathways.</title>
        <authorList>
            <person name="Sheikh S."/>
            <person name="Fu C.-J."/>
            <person name="Brown M.W."/>
            <person name="Baldauf S.L."/>
        </authorList>
    </citation>
    <scope>NUCLEOTIDE SEQUENCE [LARGE SCALE GENOMIC DNA]</scope>
    <source>
        <strain evidence="13 14">ATCC MYA-3509</strain>
    </source>
</reference>
<feature type="transmembrane region" description="Helical" evidence="12">
    <location>
        <begin position="181"/>
        <end position="200"/>
    </location>
</feature>
<dbReference type="PANTHER" id="PTHR14083">
    <property type="entry name" value="YIP1 INTERACTING FACTOR HOMOLOG YIF1 PROTEIN"/>
    <property type="match status" value="1"/>
</dbReference>
<dbReference type="EMBL" id="JAOPGA020000078">
    <property type="protein sequence ID" value="KAL0476705.1"/>
    <property type="molecule type" value="Genomic_DNA"/>
</dbReference>
<gene>
    <name evidence="13" type="ORF">AKO1_006188</name>
</gene>
<keyword evidence="14" id="KW-1185">Reference proteome</keyword>
<comment type="subcellular location">
    <subcellularLocation>
        <location evidence="1">Endoplasmic reticulum membrane</location>
        <topology evidence="1">Multi-pass membrane protein</topology>
    </subcellularLocation>
    <subcellularLocation>
        <location evidence="2">Golgi apparatus membrane</location>
        <topology evidence="2">Multi-pass membrane protein</topology>
    </subcellularLocation>
</comment>
<evidence type="ECO:0000313" key="14">
    <source>
        <dbReference type="Proteomes" id="UP001431209"/>
    </source>
</evidence>
<dbReference type="GO" id="GO:0005789">
    <property type="term" value="C:endoplasmic reticulum membrane"/>
    <property type="evidence" value="ECO:0007669"/>
    <property type="project" value="UniProtKB-SubCell"/>
</dbReference>
<evidence type="ECO:0000256" key="8">
    <source>
        <dbReference type="ARBA" id="ARBA00022989"/>
    </source>
</evidence>
<keyword evidence="5 12" id="KW-0812">Transmembrane</keyword>
<evidence type="ECO:0000256" key="7">
    <source>
        <dbReference type="ARBA" id="ARBA00022927"/>
    </source>
</evidence>
<dbReference type="GO" id="GO:0006888">
    <property type="term" value="P:endoplasmic reticulum to Golgi vesicle-mediated transport"/>
    <property type="evidence" value="ECO:0007669"/>
    <property type="project" value="InterPro"/>
</dbReference>
<name>A0AAW2YHK5_9EUKA</name>
<evidence type="ECO:0000256" key="4">
    <source>
        <dbReference type="ARBA" id="ARBA00022448"/>
    </source>
</evidence>
<dbReference type="GO" id="GO:0015031">
    <property type="term" value="P:protein transport"/>
    <property type="evidence" value="ECO:0007669"/>
    <property type="project" value="UniProtKB-KW"/>
</dbReference>
<dbReference type="Pfam" id="PF03878">
    <property type="entry name" value="YIF1"/>
    <property type="match status" value="1"/>
</dbReference>
<proteinExistence type="inferred from homology"/>
<evidence type="ECO:0000256" key="9">
    <source>
        <dbReference type="ARBA" id="ARBA00023034"/>
    </source>
</evidence>
<dbReference type="GO" id="GO:0000139">
    <property type="term" value="C:Golgi membrane"/>
    <property type="evidence" value="ECO:0007669"/>
    <property type="project" value="UniProtKB-SubCell"/>
</dbReference>
<keyword evidence="7" id="KW-0653">Protein transport</keyword>
<comment type="similarity">
    <text evidence="3">Belongs to the YIF1 family.</text>
</comment>
<organism evidence="13 14">
    <name type="scientific">Acrasis kona</name>
    <dbReference type="NCBI Taxonomy" id="1008807"/>
    <lineage>
        <taxon>Eukaryota</taxon>
        <taxon>Discoba</taxon>
        <taxon>Heterolobosea</taxon>
        <taxon>Tetramitia</taxon>
        <taxon>Eutetramitia</taxon>
        <taxon>Acrasidae</taxon>
        <taxon>Acrasis</taxon>
    </lineage>
</organism>
<evidence type="ECO:0000256" key="11">
    <source>
        <dbReference type="SAM" id="MobiDB-lite"/>
    </source>
</evidence>
<protein>
    <submittedName>
        <fullName evidence="13">Yif1b-b</fullName>
    </submittedName>
</protein>
<feature type="transmembrane region" description="Helical" evidence="12">
    <location>
        <begin position="255"/>
        <end position="288"/>
    </location>
</feature>
<evidence type="ECO:0000256" key="10">
    <source>
        <dbReference type="ARBA" id="ARBA00023136"/>
    </source>
</evidence>
<dbReference type="Proteomes" id="UP001431209">
    <property type="component" value="Unassembled WGS sequence"/>
</dbReference>
<dbReference type="AlphaFoldDB" id="A0AAW2YHK5"/>
<feature type="region of interest" description="Disordered" evidence="11">
    <location>
        <begin position="363"/>
        <end position="416"/>
    </location>
</feature>
<evidence type="ECO:0000256" key="3">
    <source>
        <dbReference type="ARBA" id="ARBA00009727"/>
    </source>
</evidence>
<feature type="compositionally biased region" description="Polar residues" evidence="11">
    <location>
        <begin position="26"/>
        <end position="35"/>
    </location>
</feature>
<evidence type="ECO:0000256" key="12">
    <source>
        <dbReference type="SAM" id="Phobius"/>
    </source>
</evidence>
<feature type="region of interest" description="Disordered" evidence="11">
    <location>
        <begin position="1"/>
        <end position="35"/>
    </location>
</feature>
<evidence type="ECO:0000256" key="1">
    <source>
        <dbReference type="ARBA" id="ARBA00004477"/>
    </source>
</evidence>
<feature type="transmembrane region" description="Helical" evidence="12">
    <location>
        <begin position="209"/>
        <end position="235"/>
    </location>
</feature>
<evidence type="ECO:0000256" key="2">
    <source>
        <dbReference type="ARBA" id="ARBA00004653"/>
    </source>
</evidence>
<feature type="compositionally biased region" description="Basic and acidic residues" evidence="11">
    <location>
        <begin position="386"/>
        <end position="395"/>
    </location>
</feature>
<evidence type="ECO:0000313" key="13">
    <source>
        <dbReference type="EMBL" id="KAL0476705.1"/>
    </source>
</evidence>
<evidence type="ECO:0000256" key="5">
    <source>
        <dbReference type="ARBA" id="ARBA00022692"/>
    </source>
</evidence>
<accession>A0AAW2YHK5</accession>
<dbReference type="GO" id="GO:0005793">
    <property type="term" value="C:endoplasmic reticulum-Golgi intermediate compartment"/>
    <property type="evidence" value="ECO:0007669"/>
    <property type="project" value="TreeGrafter"/>
</dbReference>
<dbReference type="InterPro" id="IPR005578">
    <property type="entry name" value="Yif1_fam"/>
</dbReference>
<keyword evidence="4" id="KW-0813">Transport</keyword>
<feature type="transmembrane region" description="Helical" evidence="12">
    <location>
        <begin position="316"/>
        <end position="336"/>
    </location>
</feature>
<evidence type="ECO:0000256" key="6">
    <source>
        <dbReference type="ARBA" id="ARBA00022824"/>
    </source>
</evidence>
<keyword evidence="10 12" id="KW-0472">Membrane</keyword>
<keyword evidence="9" id="KW-0333">Golgi apparatus</keyword>
<comment type="caution">
    <text evidence="13">The sequence shown here is derived from an EMBL/GenBank/DDBJ whole genome shotgun (WGS) entry which is preliminary data.</text>
</comment>
<keyword evidence="8 12" id="KW-1133">Transmembrane helix</keyword>
<keyword evidence="6" id="KW-0256">Endoplasmic reticulum</keyword>
<sequence>MRNDNHDQGFPVHPGSSASPPAFTNMRPQTPPQNLSFYETTAYNQQNGLNGNMNTMNSAQPNPGYNNYGQFNPADQGMGFGQGGFGQGMGQQFGGLINNPAANLLVGMGMNSLNNALGDNVGRYKGYFEGLKMYFNVDNRYVLQKLRLLLLPYTNKSWERKGNQPQDETFSTPRDPNEPDLYIPFMAFLTYILLTCYIMGIENRFTPDLLAATASTSIFVNLIEISLVKLGFYILSVPTNIPFLDMCAYSGYKYVGIVLSIFAGNIFGGVGYFPMLAFTSIGTCYFMVKTLRRAGVQNEDSSLRVRFDHNTAKRNYFVVIVALLQPLFMFFLSYSYSNQFVFSSLFAAAGAKSLTPINDGNNALAPANEPVQDKPAEVVEPQQNEVLREEAKVDQDVINQQPKRNERLKRPRNLKK</sequence>
<dbReference type="PANTHER" id="PTHR14083:SF0">
    <property type="entry name" value="YIP1D-INTERACTING FACTOR 1, ISOFORM C"/>
    <property type="match status" value="1"/>
</dbReference>
<dbReference type="GO" id="GO:0030134">
    <property type="term" value="C:COPII-coated ER to Golgi transport vesicle"/>
    <property type="evidence" value="ECO:0007669"/>
    <property type="project" value="TreeGrafter"/>
</dbReference>